<accession>A0A0V1MY10</accession>
<keyword evidence="2 6" id="KW-0812">Transmembrane</keyword>
<feature type="transmembrane region" description="Helical" evidence="6">
    <location>
        <begin position="202"/>
        <end position="224"/>
    </location>
</feature>
<dbReference type="InterPro" id="IPR006214">
    <property type="entry name" value="Bax_inhibitor_1-related"/>
</dbReference>
<keyword evidence="3 6" id="KW-1133">Transmembrane helix</keyword>
<dbReference type="Proteomes" id="UP000054843">
    <property type="component" value="Unassembled WGS sequence"/>
</dbReference>
<sequence>MKCYFYPPDSNPPTMQSPAASNVGKDDVEGGPDNATIQFNDSTIRTTFIRKVFLILTAQLCVVSAVVALFTFNEYVKNYVRQDRSVQLFAFLFYFASVLAISFNEEIRRRFPINFVLLGILTVSLAIMAGTIASLVKSEAVMIAAAVTCLTCLLVSVLAAYVKFDLTELLFPMFVIGIGLCVYGIVLMIFHISYGISAAAHALYSALIIIFFLMYLAIDIQLIMGNKKYNLSPEDYILAAMLLYVDIIQIFINLLSLLNNQPPYYNSYYVPGQAPPAPGWQAPPPPQQGWQQPPPSGGQYGYSQGGYPPYPPYPQTENAGVYASHAAADNHGEDPKFGFGFSDKSIRQGIFDFNGAVDGCYSNGSAVYIPALYDEICGLIGLHLTYIVIGCCNNVRRRYPGNIICLAVLTLALGYITGTTASFYDSQTVILAILICCLCCGAVVIFSMQTKYDFTACLGVVFMLSMGLFLFGILATIFTLAFRAPIIHVVYAGFAAYLAIDVQMVVGGKRFEISPEDYVFAAVQLLVDIVYIFLYLLEIIGYSKNGAGKFRTVSMLMTMLGVSSELLSVGMTHRTIGTGFWRK</sequence>
<feature type="transmembrane region" description="Helical" evidence="6">
    <location>
        <begin position="371"/>
        <end position="391"/>
    </location>
</feature>
<dbReference type="AlphaFoldDB" id="A0A0V1MY10"/>
<feature type="transmembrane region" description="Helical" evidence="6">
    <location>
        <begin position="236"/>
        <end position="258"/>
    </location>
</feature>
<dbReference type="GO" id="GO:0005783">
    <property type="term" value="C:endoplasmic reticulum"/>
    <property type="evidence" value="ECO:0007669"/>
    <property type="project" value="TreeGrafter"/>
</dbReference>
<dbReference type="EMBL" id="JYDO01000026">
    <property type="protein sequence ID" value="KRZ76637.1"/>
    <property type="molecule type" value="Genomic_DNA"/>
</dbReference>
<feature type="transmembrane region" description="Helical" evidence="6">
    <location>
        <begin position="403"/>
        <end position="423"/>
    </location>
</feature>
<feature type="transmembrane region" description="Helical" evidence="6">
    <location>
        <begin position="553"/>
        <end position="573"/>
    </location>
</feature>
<feature type="region of interest" description="Disordered" evidence="5">
    <location>
        <begin position="6"/>
        <end position="25"/>
    </location>
</feature>
<comment type="caution">
    <text evidence="7">The sequence shown here is derived from an EMBL/GenBank/DDBJ whole genome shotgun (WGS) entry which is preliminary data.</text>
</comment>
<feature type="transmembrane region" description="Helical" evidence="6">
    <location>
        <begin position="115"/>
        <end position="136"/>
    </location>
</feature>
<protein>
    <submittedName>
        <fullName evidence="7">Protein lifeguard 1</fullName>
    </submittedName>
</protein>
<dbReference type="GO" id="GO:2001234">
    <property type="term" value="P:negative regulation of apoptotic signaling pathway"/>
    <property type="evidence" value="ECO:0007669"/>
    <property type="project" value="TreeGrafter"/>
</dbReference>
<feature type="transmembrane region" description="Helical" evidence="6">
    <location>
        <begin position="84"/>
        <end position="103"/>
    </location>
</feature>
<feature type="transmembrane region" description="Helical" evidence="6">
    <location>
        <begin position="169"/>
        <end position="196"/>
    </location>
</feature>
<feature type="transmembrane region" description="Helical" evidence="6">
    <location>
        <begin position="52"/>
        <end position="72"/>
    </location>
</feature>
<reference evidence="7 8" key="1">
    <citation type="submission" date="2015-01" db="EMBL/GenBank/DDBJ databases">
        <title>Evolution of Trichinella species and genotypes.</title>
        <authorList>
            <person name="Korhonen P.K."/>
            <person name="Edoardo P."/>
            <person name="Giuseppe L.R."/>
            <person name="Gasser R.B."/>
        </authorList>
    </citation>
    <scope>NUCLEOTIDE SEQUENCE [LARGE SCALE GENOMIC DNA]</scope>
    <source>
        <strain evidence="7">ISS1980</strain>
    </source>
</reference>
<evidence type="ECO:0000256" key="1">
    <source>
        <dbReference type="ARBA" id="ARBA00004141"/>
    </source>
</evidence>
<dbReference type="PANTHER" id="PTHR23291:SF127">
    <property type="entry name" value="PROTEIN LIFEGUARD 1-LIKE"/>
    <property type="match status" value="1"/>
</dbReference>
<dbReference type="GO" id="GO:0016020">
    <property type="term" value="C:membrane"/>
    <property type="evidence" value="ECO:0007669"/>
    <property type="project" value="UniProtKB-SubCell"/>
</dbReference>
<feature type="transmembrane region" description="Helical" evidence="6">
    <location>
        <begin position="518"/>
        <end position="541"/>
    </location>
</feature>
<evidence type="ECO:0000256" key="5">
    <source>
        <dbReference type="SAM" id="MobiDB-lite"/>
    </source>
</evidence>
<proteinExistence type="predicted"/>
<dbReference type="PANTHER" id="PTHR23291">
    <property type="entry name" value="BAX INHIBITOR-RELATED"/>
    <property type="match status" value="1"/>
</dbReference>
<name>A0A0V1MY10_9BILA</name>
<dbReference type="Pfam" id="PF01027">
    <property type="entry name" value="Bax1-I"/>
    <property type="match status" value="2"/>
</dbReference>
<dbReference type="GO" id="GO:0005794">
    <property type="term" value="C:Golgi apparatus"/>
    <property type="evidence" value="ECO:0007669"/>
    <property type="project" value="TreeGrafter"/>
</dbReference>
<feature type="transmembrane region" description="Helical" evidence="6">
    <location>
        <begin position="460"/>
        <end position="480"/>
    </location>
</feature>
<organism evidence="7 8">
    <name type="scientific">Trichinella papuae</name>
    <dbReference type="NCBI Taxonomy" id="268474"/>
    <lineage>
        <taxon>Eukaryota</taxon>
        <taxon>Metazoa</taxon>
        <taxon>Ecdysozoa</taxon>
        <taxon>Nematoda</taxon>
        <taxon>Enoplea</taxon>
        <taxon>Dorylaimia</taxon>
        <taxon>Trichinellida</taxon>
        <taxon>Trichinellidae</taxon>
        <taxon>Trichinella</taxon>
    </lineage>
</organism>
<evidence type="ECO:0000313" key="7">
    <source>
        <dbReference type="EMBL" id="KRZ76637.1"/>
    </source>
</evidence>
<keyword evidence="8" id="KW-1185">Reference proteome</keyword>
<evidence type="ECO:0000256" key="3">
    <source>
        <dbReference type="ARBA" id="ARBA00022989"/>
    </source>
</evidence>
<feature type="transmembrane region" description="Helical" evidence="6">
    <location>
        <begin position="486"/>
        <end position="506"/>
    </location>
</feature>
<feature type="transmembrane region" description="Helical" evidence="6">
    <location>
        <begin position="429"/>
        <end position="448"/>
    </location>
</feature>
<evidence type="ECO:0000256" key="4">
    <source>
        <dbReference type="ARBA" id="ARBA00023136"/>
    </source>
</evidence>
<evidence type="ECO:0000256" key="2">
    <source>
        <dbReference type="ARBA" id="ARBA00022692"/>
    </source>
</evidence>
<evidence type="ECO:0000313" key="8">
    <source>
        <dbReference type="Proteomes" id="UP000054843"/>
    </source>
</evidence>
<keyword evidence="4 6" id="KW-0472">Membrane</keyword>
<comment type="subcellular location">
    <subcellularLocation>
        <location evidence="1">Membrane</location>
        <topology evidence="1">Multi-pass membrane protein</topology>
    </subcellularLocation>
</comment>
<feature type="transmembrane region" description="Helical" evidence="6">
    <location>
        <begin position="142"/>
        <end position="162"/>
    </location>
</feature>
<evidence type="ECO:0000256" key="6">
    <source>
        <dbReference type="SAM" id="Phobius"/>
    </source>
</evidence>
<gene>
    <name evidence="7" type="primary">MTP7</name>
    <name evidence="7" type="ORF">T10_13053</name>
</gene>